<sequence>MYPFARMYKELWKFRRAPALPLLGAHVSHHICWPWDLDPWVELNNGRTLTLYDLGRIPLGQRTGLHAVLKARGWGMTVAGNTTRYRRRVQMFDRLEMHSRCIGWDARFLYIEQSMWKGADCTSHMLLRSAVTSKAGIVAPVEVLQALGQDPQSPPLPDWVQGWIAADALRPWPPQR</sequence>
<dbReference type="RefSeq" id="WP_008027237.1">
    <property type="nucleotide sequence ID" value="NZ_ACYY01000001.1"/>
</dbReference>
<dbReference type="EMBL" id="ACYY01000001">
    <property type="protein sequence ID" value="EEW27019.1"/>
    <property type="molecule type" value="Genomic_DNA"/>
</dbReference>
<dbReference type="AlphaFoldDB" id="C8RWS6"/>
<dbReference type="PANTHER" id="PTHR12475:SF4">
    <property type="entry name" value="PROTEIN THEM6"/>
    <property type="match status" value="1"/>
</dbReference>
<keyword evidence="2" id="KW-1185">Reference proteome</keyword>
<organism evidence="1 2">
    <name type="scientific">Rhodobacter ferrooxidans</name>
    <dbReference type="NCBI Taxonomy" id="371731"/>
    <lineage>
        <taxon>Bacteria</taxon>
        <taxon>Pseudomonadati</taxon>
        <taxon>Pseudomonadota</taxon>
        <taxon>Alphaproteobacteria</taxon>
        <taxon>Rhodobacterales</taxon>
        <taxon>Rhodobacter group</taxon>
        <taxon>Rhodobacter</taxon>
    </lineage>
</organism>
<dbReference type="InterPro" id="IPR051490">
    <property type="entry name" value="THEM6_lcsJ_thioesterase"/>
</dbReference>
<protein>
    <recommendedName>
        <fullName evidence="3">Thioeseterase</fullName>
    </recommendedName>
</protein>
<dbReference type="Gene3D" id="3.10.129.10">
    <property type="entry name" value="Hotdog Thioesterase"/>
    <property type="match status" value="1"/>
</dbReference>
<evidence type="ECO:0008006" key="3">
    <source>
        <dbReference type="Google" id="ProtNLM"/>
    </source>
</evidence>
<gene>
    <name evidence="1" type="ORF">Rsw2DRAFT_0254</name>
</gene>
<evidence type="ECO:0000313" key="1">
    <source>
        <dbReference type="EMBL" id="EEW27019.1"/>
    </source>
</evidence>
<evidence type="ECO:0000313" key="2">
    <source>
        <dbReference type="Proteomes" id="UP000010121"/>
    </source>
</evidence>
<dbReference type="Proteomes" id="UP000010121">
    <property type="component" value="Unassembled WGS sequence"/>
</dbReference>
<dbReference type="Pfam" id="PF13279">
    <property type="entry name" value="4HBT_2"/>
    <property type="match status" value="1"/>
</dbReference>
<dbReference type="SUPFAM" id="SSF54637">
    <property type="entry name" value="Thioesterase/thiol ester dehydrase-isomerase"/>
    <property type="match status" value="1"/>
</dbReference>
<proteinExistence type="predicted"/>
<dbReference type="STRING" id="371731.Rsw2DRAFT_0254"/>
<accession>C8RWS6</accession>
<dbReference type="InterPro" id="IPR029069">
    <property type="entry name" value="HotDog_dom_sf"/>
</dbReference>
<dbReference type="CDD" id="cd00586">
    <property type="entry name" value="4HBT"/>
    <property type="match status" value="1"/>
</dbReference>
<comment type="caution">
    <text evidence="1">The sequence shown here is derived from an EMBL/GenBank/DDBJ whole genome shotgun (WGS) entry which is preliminary data.</text>
</comment>
<name>C8RWS6_9RHOB</name>
<dbReference type="eggNOG" id="COG0824">
    <property type="taxonomic scope" value="Bacteria"/>
</dbReference>
<reference evidence="1 2" key="1">
    <citation type="submission" date="2009-08" db="EMBL/GenBank/DDBJ databases">
        <title>The draft genome of Rhodobacter sp. SW2.</title>
        <authorList>
            <consortium name="US DOE Joint Genome Institute (JGI-PGF)"/>
            <person name="Lucas S."/>
            <person name="Copeland A."/>
            <person name="Lapidus A."/>
            <person name="Glavina del Rio T."/>
            <person name="Tice H."/>
            <person name="Bruce D."/>
            <person name="Goodwin L."/>
            <person name="Pitluck S."/>
            <person name="Larimer F."/>
            <person name="Land M.L."/>
            <person name="Hauser L."/>
            <person name="Emerson D."/>
        </authorList>
    </citation>
    <scope>NUCLEOTIDE SEQUENCE [LARGE SCALE GENOMIC DNA]</scope>
    <source>
        <strain evidence="1 2">SW2</strain>
    </source>
</reference>
<dbReference type="PANTHER" id="PTHR12475">
    <property type="match status" value="1"/>
</dbReference>
<dbReference type="OrthoDB" id="3727779at2"/>